<evidence type="ECO:0000313" key="3">
    <source>
        <dbReference type="EMBL" id="MBK1894354.1"/>
    </source>
</evidence>
<gene>
    <name evidence="3" type="ORF">JHL15_01135</name>
</gene>
<keyword evidence="3" id="KW-0378">Hydrolase</keyword>
<evidence type="ECO:0000313" key="4">
    <source>
        <dbReference type="Proteomes" id="UP000628669"/>
    </source>
</evidence>
<keyword evidence="3" id="KW-0645">Protease</keyword>
<keyword evidence="1" id="KW-1133">Transmembrane helix</keyword>
<evidence type="ECO:0000256" key="1">
    <source>
        <dbReference type="SAM" id="Phobius"/>
    </source>
</evidence>
<feature type="transmembrane region" description="Helical" evidence="1">
    <location>
        <begin position="41"/>
        <end position="59"/>
    </location>
</feature>
<accession>A0ABS1FPJ7</accession>
<comment type="caution">
    <text evidence="3">The sequence shown here is derived from an EMBL/GenBank/DDBJ whole genome shotgun (WGS) entry which is preliminary data.</text>
</comment>
<reference evidence="4" key="1">
    <citation type="submission" date="2021-01" db="EMBL/GenBank/DDBJ databases">
        <title>Genome public.</title>
        <authorList>
            <person name="Liu C."/>
            <person name="Sun Q."/>
        </authorList>
    </citation>
    <scope>NUCLEOTIDE SEQUENCE [LARGE SCALE GENOMIC DNA]</scope>
    <source>
        <strain evidence="4">YIM B02567</strain>
    </source>
</reference>
<dbReference type="RefSeq" id="WP_200241691.1">
    <property type="nucleotide sequence ID" value="NZ_JAENHK010000001.1"/>
</dbReference>
<feature type="transmembrane region" description="Helical" evidence="1">
    <location>
        <begin position="192"/>
        <end position="211"/>
    </location>
</feature>
<dbReference type="GO" id="GO:0008237">
    <property type="term" value="F:metallopeptidase activity"/>
    <property type="evidence" value="ECO:0007669"/>
    <property type="project" value="UniProtKB-KW"/>
</dbReference>
<name>A0ABS1FPJ7_9FLAO</name>
<organism evidence="3 4">
    <name type="scientific">Chryseobacterium paridis</name>
    <dbReference type="NCBI Taxonomy" id="2800328"/>
    <lineage>
        <taxon>Bacteria</taxon>
        <taxon>Pseudomonadati</taxon>
        <taxon>Bacteroidota</taxon>
        <taxon>Flavobacteriia</taxon>
        <taxon>Flavobacteriales</taxon>
        <taxon>Weeksellaceae</taxon>
        <taxon>Chryseobacterium group</taxon>
        <taxon>Chryseobacterium</taxon>
    </lineage>
</organism>
<dbReference type="Pfam" id="PF02517">
    <property type="entry name" value="Rce1-like"/>
    <property type="match status" value="1"/>
</dbReference>
<feature type="domain" description="CAAX prenyl protease 2/Lysostaphin resistance protein A-like" evidence="2">
    <location>
        <begin position="111"/>
        <end position="204"/>
    </location>
</feature>
<evidence type="ECO:0000259" key="2">
    <source>
        <dbReference type="Pfam" id="PF02517"/>
    </source>
</evidence>
<sequence>MSKTVYFYTVFILGFLTYYFFDLFCFKTIQNFSKETMNNKAIAHVIAYSVTLIPLILTAKLLFPKKKLSELFSVDKPIFVGYVVACVTTLPMLIGYFLFFHLVKDIHFDSLFINTASSALFEEIIFRAFLIGILYRYTGMGFITSILFGSLLFAQVHLYQSSDTKEIIEILSITFLGSILFAWIYFEWNFNLWIAVFVHFFMNLYWEIFAVSDNVSGNLYGNIFKFLSVLLLIGITIYYKKKKKIPFNITMKSLFLKRGEIEQ</sequence>
<dbReference type="InterPro" id="IPR003675">
    <property type="entry name" value="Rce1/LyrA-like_dom"/>
</dbReference>
<protein>
    <submittedName>
        <fullName evidence="3">CPBP family intramembrane metalloprotease</fullName>
    </submittedName>
</protein>
<keyword evidence="4" id="KW-1185">Reference proteome</keyword>
<dbReference type="EMBL" id="JAENHK010000001">
    <property type="protein sequence ID" value="MBK1894354.1"/>
    <property type="molecule type" value="Genomic_DNA"/>
</dbReference>
<feature type="transmembrane region" description="Helical" evidence="1">
    <location>
        <begin position="79"/>
        <end position="99"/>
    </location>
</feature>
<proteinExistence type="predicted"/>
<feature type="transmembrane region" description="Helical" evidence="1">
    <location>
        <begin position="223"/>
        <end position="239"/>
    </location>
</feature>
<keyword evidence="1" id="KW-0812">Transmembrane</keyword>
<feature type="transmembrane region" description="Helical" evidence="1">
    <location>
        <begin position="167"/>
        <end position="186"/>
    </location>
</feature>
<feature type="transmembrane region" description="Helical" evidence="1">
    <location>
        <begin position="6"/>
        <end position="29"/>
    </location>
</feature>
<keyword evidence="3" id="KW-0482">Metalloprotease</keyword>
<keyword evidence="1" id="KW-0472">Membrane</keyword>
<dbReference type="Proteomes" id="UP000628669">
    <property type="component" value="Unassembled WGS sequence"/>
</dbReference>
<feature type="transmembrane region" description="Helical" evidence="1">
    <location>
        <begin position="141"/>
        <end position="160"/>
    </location>
</feature>